<dbReference type="AlphaFoldDB" id="A0A6N4V8F7"/>
<dbReference type="InterPro" id="IPR036271">
    <property type="entry name" value="Tet_transcr_reg_TetR-rel_C_sf"/>
</dbReference>
<dbReference type="Pfam" id="PF16859">
    <property type="entry name" value="TetR_C_11"/>
    <property type="match status" value="1"/>
</dbReference>
<protein>
    <submittedName>
        <fullName evidence="4">Putative transcriptional regulator, TetR family protein</fullName>
    </submittedName>
</protein>
<evidence type="ECO:0000256" key="1">
    <source>
        <dbReference type="ARBA" id="ARBA00023015"/>
    </source>
</evidence>
<organism evidence="4 5">
    <name type="scientific">Mycolicibacterium poriferae</name>
    <dbReference type="NCBI Taxonomy" id="39694"/>
    <lineage>
        <taxon>Bacteria</taxon>
        <taxon>Bacillati</taxon>
        <taxon>Actinomycetota</taxon>
        <taxon>Actinomycetes</taxon>
        <taxon>Mycobacteriales</taxon>
        <taxon>Mycobacteriaceae</taxon>
        <taxon>Mycolicibacterium</taxon>
    </lineage>
</organism>
<proteinExistence type="predicted"/>
<dbReference type="Proteomes" id="UP000466785">
    <property type="component" value="Chromosome"/>
</dbReference>
<keyword evidence="2" id="KW-0804">Transcription</keyword>
<keyword evidence="5" id="KW-1185">Reference proteome</keyword>
<accession>A0A6N4V8F7</accession>
<sequence>MTVEQPLDEAQRATIVAAVHDELARWGIDRFNLGAMAHRHGLDAEEIQRHWPDPESLVLDALASRPGDDSPLPDTGSLREDLFQLAVRMAEMVTSEAGRKLHGGHLIADQFLASLEVRQTAWRHRAARLAVVFDRARQRGEIRAGVEHTTALELLFAPINMRALYTGEPVDHAYCRTVADLVFNAVAS</sequence>
<dbReference type="EMBL" id="AP022570">
    <property type="protein sequence ID" value="BBX50420.1"/>
    <property type="molecule type" value="Genomic_DNA"/>
</dbReference>
<dbReference type="RefSeq" id="WP_235682486.1">
    <property type="nucleotide sequence ID" value="NZ_AP022570.1"/>
</dbReference>
<feature type="domain" description="Tetracyclin repressor-like C-terminal" evidence="3">
    <location>
        <begin position="72"/>
        <end position="182"/>
    </location>
</feature>
<evidence type="ECO:0000256" key="2">
    <source>
        <dbReference type="ARBA" id="ARBA00023163"/>
    </source>
</evidence>
<dbReference type="KEGG" id="mpof:MPOR_14460"/>
<reference evidence="4 5" key="1">
    <citation type="journal article" date="2019" name="Emerg. Microbes Infect.">
        <title>Comprehensive subspecies identification of 175 nontuberculous mycobacteria species based on 7547 genomic profiles.</title>
        <authorList>
            <person name="Matsumoto Y."/>
            <person name="Kinjo T."/>
            <person name="Motooka D."/>
            <person name="Nabeya D."/>
            <person name="Jung N."/>
            <person name="Uechi K."/>
            <person name="Horii T."/>
            <person name="Iida T."/>
            <person name="Fujita J."/>
            <person name="Nakamura S."/>
        </authorList>
    </citation>
    <scope>NUCLEOTIDE SEQUENCE [LARGE SCALE GENOMIC DNA]</scope>
    <source>
        <strain evidence="4 5">JCM 12603</strain>
    </source>
</reference>
<gene>
    <name evidence="4" type="ORF">MPOR_14460</name>
</gene>
<name>A0A6N4V8F7_9MYCO</name>
<dbReference type="SUPFAM" id="SSF48498">
    <property type="entry name" value="Tetracyclin repressor-like, C-terminal domain"/>
    <property type="match status" value="1"/>
</dbReference>
<dbReference type="InterPro" id="IPR009057">
    <property type="entry name" value="Homeodomain-like_sf"/>
</dbReference>
<dbReference type="InterPro" id="IPR011075">
    <property type="entry name" value="TetR_C"/>
</dbReference>
<evidence type="ECO:0000259" key="3">
    <source>
        <dbReference type="Pfam" id="PF16859"/>
    </source>
</evidence>
<evidence type="ECO:0000313" key="5">
    <source>
        <dbReference type="Proteomes" id="UP000466785"/>
    </source>
</evidence>
<dbReference type="Gene3D" id="1.10.357.10">
    <property type="entry name" value="Tetracycline Repressor, domain 2"/>
    <property type="match status" value="1"/>
</dbReference>
<keyword evidence="1" id="KW-0805">Transcription regulation</keyword>
<evidence type="ECO:0000313" key="4">
    <source>
        <dbReference type="EMBL" id="BBX50420.1"/>
    </source>
</evidence>
<dbReference type="SUPFAM" id="SSF46689">
    <property type="entry name" value="Homeodomain-like"/>
    <property type="match status" value="1"/>
</dbReference>